<dbReference type="EMBL" id="MF678796">
    <property type="protein sequence ID" value="AUD40274.1"/>
    <property type="molecule type" value="Genomic_DNA"/>
</dbReference>
<accession>A0A2H4X2J2</accession>
<evidence type="ECO:0000313" key="7">
    <source>
        <dbReference type="Proteomes" id="UP000235762"/>
    </source>
</evidence>
<comment type="function">
    <text evidence="3">Major component of the virion core that undergoes proteolytic processing during the immature virion (IV) to mature virion (MV) transition. Essential for the formation of a structurally normal core.</text>
</comment>
<evidence type="ECO:0000256" key="1">
    <source>
        <dbReference type="ARBA" id="ARBA00004328"/>
    </source>
</evidence>
<reference evidence="6 7" key="1">
    <citation type="journal article" date="2017" name="BMC Genomics">
        <title>Comparative analysis of avian poxvirus genomes, including a novel poxvirus from lesser flamingos (Phoenicopterus minor), highlights the lack of conservation of the central region.</title>
        <authorList>
            <person name="Carulei O."/>
            <person name="Douglass N."/>
            <person name="Williamson A.L."/>
        </authorList>
    </citation>
    <scope>NUCLEOTIDE SEQUENCE [LARGE SCALE GENOMIC DNA]</scope>
    <source>
        <strain evidence="6">FGPVKD09</strain>
    </source>
</reference>
<protein>
    <recommendedName>
        <fullName evidence="4">Virion core protein 4b</fullName>
    </recommendedName>
</protein>
<evidence type="ECO:0000256" key="4">
    <source>
        <dbReference type="ARBA" id="ARBA00032365"/>
    </source>
</evidence>
<evidence type="ECO:0000256" key="3">
    <source>
        <dbReference type="ARBA" id="ARBA00025179"/>
    </source>
</evidence>
<keyword evidence="7" id="KW-1185">Reference proteome</keyword>
<evidence type="ECO:0000256" key="5">
    <source>
        <dbReference type="SAM" id="MobiDB-lite"/>
    </source>
</evidence>
<dbReference type="Proteomes" id="UP000235762">
    <property type="component" value="Segment"/>
</dbReference>
<keyword evidence="2" id="KW-0946">Virion</keyword>
<gene>
    <name evidence="6" type="ORF">fgpv_180</name>
</gene>
<organism evidence="6 7">
    <name type="scientific">Flamingopox virus FGPVKD09</name>
    <dbReference type="NCBI Taxonomy" id="2059380"/>
    <lineage>
        <taxon>Viruses</taxon>
        <taxon>Varidnaviria</taxon>
        <taxon>Bamfordvirae</taxon>
        <taxon>Nucleocytoviricota</taxon>
        <taxon>Pokkesviricetes</taxon>
        <taxon>Chitovirales</taxon>
        <taxon>Poxviridae</taxon>
        <taxon>Chordopoxvirinae</taxon>
        <taxon>Avipoxvirus</taxon>
    </lineage>
</organism>
<evidence type="ECO:0000313" key="6">
    <source>
        <dbReference type="EMBL" id="AUD40274.1"/>
    </source>
</evidence>
<proteinExistence type="predicted"/>
<sequence length="660" mass="75400">MESDSNIAIEEVKYPNILLEPVYYNNLEVIGSHLHRPDKSNLCNVCDVLNKINEEDIISAGAKQQRPMRLRSSSSKPKPDICKGVSDSGKQKNTIINIDEITSTHDWQYNLRKDADAIVRYLMDRKCDINNFTIQDLIRVMRELNIIRNERQELFELLSHVKGSLSSNSVSVKTSHPLMVIYSHSDNKIGEQLKLLENTYDPSRYQALIDTTRFQSTNFVDMSTSSDMLFRFKDQDSIGYVHPILVALFGVKLPALENAMVLGDSYSLMKQLYNSKKVKPENYMLLINRLTEDSPIIFTGINDSVSSEIHRASIHTMLRKTILNLRLGIFYSKDCDLVDNHLMKIIHINSSQMMADEEQMLASILSIVGFRPALVSITDPYQPLNVVLKPVSYIVVSPSKMITTINNPISINSNSIYSLSFDSTTGRVMFMPANMRYQGTISCRTVDALPVLNSISHDRIINSPVIVNGTLIYYIERRQNKNIVSGECFTGFRSVINDRPMDIANELNINGITYLLKSAVCYKTHDLLSTMSGSCDGGDVFLKGYYTILFTEMGPWMYDPLSIYSKQSRESRLMRVMKNQYYKEHGNDDGMFYDWLKEESTKKLCDIKQQQLMNHTVMFDDDLLSHEEAMNLISRNCCILVYAQDYLPYLATKSITEIFV</sequence>
<evidence type="ECO:0000256" key="2">
    <source>
        <dbReference type="ARBA" id="ARBA00022844"/>
    </source>
</evidence>
<dbReference type="InterPro" id="IPR004972">
    <property type="entry name" value="P4B"/>
</dbReference>
<feature type="region of interest" description="Disordered" evidence="5">
    <location>
        <begin position="62"/>
        <end position="88"/>
    </location>
</feature>
<comment type="subcellular location">
    <subcellularLocation>
        <location evidence="1">Virion</location>
    </subcellularLocation>
</comment>
<dbReference type="GO" id="GO:0044423">
    <property type="term" value="C:virion component"/>
    <property type="evidence" value="ECO:0007669"/>
    <property type="project" value="UniProtKB-KW"/>
</dbReference>
<name>A0A2H4X2J2_9POXV</name>
<dbReference type="Pfam" id="PF03292">
    <property type="entry name" value="Pox_P4B"/>
    <property type="match status" value="1"/>
</dbReference>